<gene>
    <name evidence="6" type="ORF">ACIPUH_17650</name>
</gene>
<name>A0ABW8GZ37_9GAMM</name>
<dbReference type="Pfam" id="PF00175">
    <property type="entry name" value="NAD_binding_1"/>
    <property type="match status" value="1"/>
</dbReference>
<dbReference type="InterPro" id="IPR017927">
    <property type="entry name" value="FAD-bd_FR_type"/>
</dbReference>
<dbReference type="PRINTS" id="PR00369">
    <property type="entry name" value="FLAVODOXIN"/>
</dbReference>
<dbReference type="InterPro" id="IPR023173">
    <property type="entry name" value="NADPH_Cyt_P450_Rdtase_alpha"/>
</dbReference>
<accession>A0ABW8GZ37</accession>
<dbReference type="Gene3D" id="1.20.990.10">
    <property type="entry name" value="NADPH-cytochrome p450 Reductase, Chain A, domain 3"/>
    <property type="match status" value="1"/>
</dbReference>
<dbReference type="Gene3D" id="3.40.50.360">
    <property type="match status" value="1"/>
</dbReference>
<dbReference type="PROSITE" id="PS50902">
    <property type="entry name" value="FLAVODOXIN_LIKE"/>
    <property type="match status" value="1"/>
</dbReference>
<keyword evidence="3" id="KW-0813">Transport</keyword>
<dbReference type="SUPFAM" id="SSF52218">
    <property type="entry name" value="Flavoproteins"/>
    <property type="match status" value="1"/>
</dbReference>
<evidence type="ECO:0000256" key="1">
    <source>
        <dbReference type="ARBA" id="ARBA00022630"/>
    </source>
</evidence>
<dbReference type="SUPFAM" id="SSF63380">
    <property type="entry name" value="Riboflavin synthase domain-like"/>
    <property type="match status" value="1"/>
</dbReference>
<dbReference type="InterPro" id="IPR029039">
    <property type="entry name" value="Flavoprotein-like_sf"/>
</dbReference>
<evidence type="ECO:0000256" key="2">
    <source>
        <dbReference type="ARBA" id="ARBA00022643"/>
    </source>
</evidence>
<dbReference type="InterPro" id="IPR001094">
    <property type="entry name" value="Flavdoxin-like"/>
</dbReference>
<dbReference type="PRINTS" id="PR00371">
    <property type="entry name" value="FPNCR"/>
</dbReference>
<dbReference type="SUPFAM" id="SSF52343">
    <property type="entry name" value="Ferredoxin reductase-like, C-terminal NADP-linked domain"/>
    <property type="match status" value="1"/>
</dbReference>
<dbReference type="Proteomes" id="UP001617702">
    <property type="component" value="Unassembled WGS sequence"/>
</dbReference>
<keyword evidence="3" id="KW-0249">Electron transport</keyword>
<protein>
    <submittedName>
        <fullName evidence="6">Sulfite reductase flavoprotein subunit alpha</fullName>
    </submittedName>
</protein>
<feature type="domain" description="Flavodoxin-like" evidence="4">
    <location>
        <begin position="8"/>
        <end position="144"/>
    </location>
</feature>
<dbReference type="InterPro" id="IPR017938">
    <property type="entry name" value="Riboflavin_synthase-like_b-brl"/>
</dbReference>
<sequence length="512" mass="56961">MADLIERILIGYGSESGNARALAISLGEQGALQPFRPQVMELNDVLQEQPGERDVLLIVSSSFGDGEPPANAERFLEQLDHYSSVDTLCYAIFGLGDTAYPRFCGFSKLLDSTLAARGARAIINRVDADANYQGFFSNWLSVVEKVLHGDEQAGRDLLLQVTAYGEDNAFSAPVLERRRLNIDAPYAWHVRLSIADSGIRYRAGDTLYLQPENDPALLSQLAAWFDCADAAEALRDKELRQISKTVLRELARLSANDELKGMLKISQRKALEAYLYGADLLDVLTDFCTPEAVSLEALAGILSPCMPRAYSIVSCADEQRVDLCVREVCYERGGRRRKGVATGWLLGEHQQMRIFSRANPGFWLPPDISTPVLMIGTGTGIAPLLALLCEQATLETSRETCLIFGEKHREGDFLYQDELESLCERGVLGKLFTAFSRDSASKYYVQHAILEQAEYIGDMLRRGAHIYLCGNRQHLESAVEEALTEVCTREGLTAERLWSTLTQQGRLHLELY</sequence>
<dbReference type="EMBL" id="JBIXLB010000009">
    <property type="protein sequence ID" value="MFJ5514612.1"/>
    <property type="molecule type" value="Genomic_DNA"/>
</dbReference>
<dbReference type="PANTHER" id="PTHR19384">
    <property type="entry name" value="NITRIC OXIDE SYNTHASE-RELATED"/>
    <property type="match status" value="1"/>
</dbReference>
<dbReference type="Gene3D" id="3.40.50.80">
    <property type="entry name" value="Nucleotide-binding domain of ferredoxin-NADP reductase (FNR) module"/>
    <property type="match status" value="1"/>
</dbReference>
<dbReference type="InterPro" id="IPR008254">
    <property type="entry name" value="Flavodoxin/NO_synth"/>
</dbReference>
<evidence type="ECO:0000313" key="7">
    <source>
        <dbReference type="Proteomes" id="UP001617702"/>
    </source>
</evidence>
<dbReference type="PROSITE" id="PS51384">
    <property type="entry name" value="FAD_FR"/>
    <property type="match status" value="1"/>
</dbReference>
<comment type="caution">
    <text evidence="6">The sequence shown here is derived from an EMBL/GenBank/DDBJ whole genome shotgun (WGS) entry which is preliminary data.</text>
</comment>
<dbReference type="InterPro" id="IPR001433">
    <property type="entry name" value="OxRdtase_FAD/NAD-bd"/>
</dbReference>
<evidence type="ECO:0000259" key="4">
    <source>
        <dbReference type="PROSITE" id="PS50902"/>
    </source>
</evidence>
<keyword evidence="1" id="KW-0285">Flavoprotein</keyword>
<keyword evidence="7" id="KW-1185">Reference proteome</keyword>
<reference evidence="6 7" key="1">
    <citation type="submission" date="2024-10" db="EMBL/GenBank/DDBJ databases">
        <authorList>
            <person name="Lu C.-H."/>
        </authorList>
    </citation>
    <scope>NUCLEOTIDE SEQUENCE [LARGE SCALE GENOMIC DNA]</scope>
    <source>
        <strain evidence="6 7">22LXZD03-01</strain>
    </source>
</reference>
<dbReference type="InterPro" id="IPR001709">
    <property type="entry name" value="Flavoprot_Pyr_Nucl_cyt_Rdtase"/>
</dbReference>
<evidence type="ECO:0000313" key="6">
    <source>
        <dbReference type="EMBL" id="MFJ5514612.1"/>
    </source>
</evidence>
<proteinExistence type="predicted"/>
<organism evidence="6 7">
    <name type="scientific">Pectobacterium jejuense</name>
    <dbReference type="NCBI Taxonomy" id="2974022"/>
    <lineage>
        <taxon>Bacteria</taxon>
        <taxon>Pseudomonadati</taxon>
        <taxon>Pseudomonadota</taxon>
        <taxon>Gammaproteobacteria</taxon>
        <taxon>Enterobacterales</taxon>
        <taxon>Pectobacteriaceae</taxon>
        <taxon>Pectobacterium</taxon>
    </lineage>
</organism>
<dbReference type="Pfam" id="PF00258">
    <property type="entry name" value="Flavodoxin_1"/>
    <property type="match status" value="1"/>
</dbReference>
<dbReference type="Gene3D" id="2.40.30.10">
    <property type="entry name" value="Translation factors"/>
    <property type="match status" value="1"/>
</dbReference>
<keyword evidence="2" id="KW-0288">FMN</keyword>
<evidence type="ECO:0000259" key="5">
    <source>
        <dbReference type="PROSITE" id="PS51384"/>
    </source>
</evidence>
<feature type="domain" description="FAD-binding FR-type" evidence="5">
    <location>
        <begin position="167"/>
        <end position="384"/>
    </location>
</feature>
<dbReference type="RefSeq" id="WP_205552089.1">
    <property type="nucleotide sequence ID" value="NZ_JBEHFG010000015.1"/>
</dbReference>
<dbReference type="InterPro" id="IPR039261">
    <property type="entry name" value="FNR_nucleotide-bd"/>
</dbReference>
<evidence type="ECO:0000256" key="3">
    <source>
        <dbReference type="ARBA" id="ARBA00022982"/>
    </source>
</evidence>